<sequence length="99" mass="11735">DYRYSSSLVYNTFPFPKLSDIQKNDLTELAFEILSVRENYPNKTLAKLYDPDLMPKDLKDAHKKNDDYVERLYNKKGFDSDKSRLDFLIELYETNLLEG</sequence>
<proteinExistence type="predicted"/>
<dbReference type="AlphaFoldDB" id="A0AA42II37"/>
<dbReference type="RefSeq" id="WP_341767700.1">
    <property type="nucleotide sequence ID" value="NZ_JAOCDR010000127.1"/>
</dbReference>
<evidence type="ECO:0000313" key="3">
    <source>
        <dbReference type="Proteomes" id="UP001161099"/>
    </source>
</evidence>
<name>A0AA42II37_ACIJO</name>
<reference evidence="2" key="1">
    <citation type="submission" date="2022-09" db="EMBL/GenBank/DDBJ databases">
        <title>Intensive care unit water sources are persistently colonized with multi-drug resistant bacteria and are the site of extensive horizontal gene transfer of antibiotic resistance genes.</title>
        <authorList>
            <person name="Diorio-Toth L."/>
        </authorList>
    </citation>
    <scope>NUCLEOTIDE SEQUENCE</scope>
    <source>
        <strain evidence="2">GD03851</strain>
    </source>
</reference>
<dbReference type="Pfam" id="PF20467">
    <property type="entry name" value="MmeI_C"/>
    <property type="match status" value="1"/>
</dbReference>
<evidence type="ECO:0000259" key="1">
    <source>
        <dbReference type="Pfam" id="PF20467"/>
    </source>
</evidence>
<keyword evidence="2" id="KW-0489">Methyltransferase</keyword>
<gene>
    <name evidence="2" type="ORF">N5D11_17555</name>
</gene>
<evidence type="ECO:0000313" key="2">
    <source>
        <dbReference type="EMBL" id="MDH0657878.1"/>
    </source>
</evidence>
<dbReference type="GO" id="GO:0008168">
    <property type="term" value="F:methyltransferase activity"/>
    <property type="evidence" value="ECO:0007669"/>
    <property type="project" value="UniProtKB-KW"/>
</dbReference>
<organism evidence="2 3">
    <name type="scientific">Acinetobacter johnsonii</name>
    <dbReference type="NCBI Taxonomy" id="40214"/>
    <lineage>
        <taxon>Bacteria</taxon>
        <taxon>Pseudomonadati</taxon>
        <taxon>Pseudomonadota</taxon>
        <taxon>Gammaproteobacteria</taxon>
        <taxon>Moraxellales</taxon>
        <taxon>Moraxellaceae</taxon>
        <taxon>Acinetobacter</taxon>
    </lineage>
</organism>
<dbReference type="InterPro" id="IPR046818">
    <property type="entry name" value="MmeI_C"/>
</dbReference>
<protein>
    <submittedName>
        <fullName evidence="2">Class I SAM-dependent DNA methyltransferase</fullName>
    </submittedName>
</protein>
<keyword evidence="2" id="KW-0808">Transferase</keyword>
<feature type="non-terminal residue" evidence="2">
    <location>
        <position position="1"/>
    </location>
</feature>
<dbReference type="EMBL" id="JAOCDR010000127">
    <property type="protein sequence ID" value="MDH0657878.1"/>
    <property type="molecule type" value="Genomic_DNA"/>
</dbReference>
<comment type="caution">
    <text evidence="2">The sequence shown here is derived from an EMBL/GenBank/DDBJ whole genome shotgun (WGS) entry which is preliminary data.</text>
</comment>
<feature type="domain" description="MmeI-like C-terminal" evidence="1">
    <location>
        <begin position="19"/>
        <end position="93"/>
    </location>
</feature>
<dbReference type="GO" id="GO:0032259">
    <property type="term" value="P:methylation"/>
    <property type="evidence" value="ECO:0007669"/>
    <property type="project" value="UniProtKB-KW"/>
</dbReference>
<accession>A0AA42II37</accession>
<dbReference type="Proteomes" id="UP001161099">
    <property type="component" value="Unassembled WGS sequence"/>
</dbReference>